<evidence type="ECO:0000313" key="1">
    <source>
        <dbReference type="EMBL" id="GAY74256.1"/>
    </source>
</evidence>
<comment type="caution">
    <text evidence="1">The sequence shown here is derived from an EMBL/GenBank/DDBJ whole genome shotgun (WGS) entry which is preliminary data.</text>
</comment>
<protein>
    <submittedName>
        <fullName evidence="1">Uncharacterized protein</fullName>
    </submittedName>
</protein>
<dbReference type="RefSeq" id="WP_125008927.1">
    <property type="nucleotide sequence ID" value="NZ_BEXA01000008.1"/>
</dbReference>
<dbReference type="AlphaFoldDB" id="A0A401FPL5"/>
<evidence type="ECO:0000313" key="2">
    <source>
        <dbReference type="Proteomes" id="UP000286974"/>
    </source>
</evidence>
<keyword evidence="2" id="KW-1185">Reference proteome</keyword>
<accession>A0A401FPL5</accession>
<dbReference type="EMBL" id="BEXA01000008">
    <property type="protein sequence ID" value="GAY74256.1"/>
    <property type="molecule type" value="Genomic_DNA"/>
</dbReference>
<gene>
    <name evidence="1" type="ORF">NBRC111893_2402</name>
</gene>
<name>A0A401FPL5_9LACO</name>
<organism evidence="1 2">
    <name type="scientific">Lentilactobacillus kosonis</name>
    <dbReference type="NCBI Taxonomy" id="2810561"/>
    <lineage>
        <taxon>Bacteria</taxon>
        <taxon>Bacillati</taxon>
        <taxon>Bacillota</taxon>
        <taxon>Bacilli</taxon>
        <taxon>Lactobacillales</taxon>
        <taxon>Lactobacillaceae</taxon>
        <taxon>Lentilactobacillus</taxon>
    </lineage>
</organism>
<sequence>MKNKITDFGHDDKFDISDAFTVMNKIYREENVKAVGAVILVEKDGQLLVKTIDAYSNDNNNYDKSFALLGSIEYLKDQVKDDE</sequence>
<dbReference type="Proteomes" id="UP000286974">
    <property type="component" value="Unassembled WGS sequence"/>
</dbReference>
<reference evidence="1 2" key="1">
    <citation type="submission" date="2017-11" db="EMBL/GenBank/DDBJ databases">
        <title>Draft Genome Sequence of Lactobacillus curieae NBRC 111893 isolated from Koso, a Japanese sugar-Vegetable Fermented Beverage.</title>
        <authorList>
            <person name="Chiou T.Y."/>
            <person name="Oshima K."/>
            <person name="Suda W."/>
            <person name="Hattori M."/>
            <person name="Takahashi T."/>
        </authorList>
    </citation>
    <scope>NUCLEOTIDE SEQUENCE [LARGE SCALE GENOMIC DNA]</scope>
    <source>
        <strain evidence="1 2">NBRC111893</strain>
    </source>
</reference>
<proteinExistence type="predicted"/>